<dbReference type="EMBL" id="REGN01009583">
    <property type="protein sequence ID" value="RNA00852.1"/>
    <property type="molecule type" value="Genomic_DNA"/>
</dbReference>
<feature type="compositionally biased region" description="Low complexity" evidence="1">
    <location>
        <begin position="74"/>
        <end position="86"/>
    </location>
</feature>
<sequence>MSQEENGMDIFSNPTSRPVPISTSIDALTISYLKGEITFQEYENLIENQHFKNELMLNHSNLLDPVATVEVTTTEATTSTQAQSPTKKPKKKNNDSSNIEDFIEDFDDTSQWNDFDLETLNFDKFLKDHQITGLKGGEGENNGEPGKKSIAKRKKDDAEDPSELRAKRRRNRVLPIEIQGLMGEANLAYARGDTNKAIDACLEVIKYAPKASEPFQLLALLYSEMGQNDKALRVGLIAAQLNKDPDEWIQLIQQAVIEGDEELVLFCYNNAIQCDPKNIQLHLERIKLLEDKKDLRRLVLAKLMLLKYVDVTHHLDVYENYFNQLINELNGEADKNKKIYVLKNDIKKFGHDAKIDISLGKFH</sequence>
<protein>
    <submittedName>
        <fullName evidence="2">General transcription factor 3C polypeptide 3</fullName>
    </submittedName>
</protein>
<keyword evidence="3" id="KW-1185">Reference proteome</keyword>
<proteinExistence type="predicted"/>
<organism evidence="2 3">
    <name type="scientific">Brachionus plicatilis</name>
    <name type="common">Marine rotifer</name>
    <name type="synonym">Brachionus muelleri</name>
    <dbReference type="NCBI Taxonomy" id="10195"/>
    <lineage>
        <taxon>Eukaryota</taxon>
        <taxon>Metazoa</taxon>
        <taxon>Spiralia</taxon>
        <taxon>Gnathifera</taxon>
        <taxon>Rotifera</taxon>
        <taxon>Eurotatoria</taxon>
        <taxon>Monogononta</taxon>
        <taxon>Pseudotrocha</taxon>
        <taxon>Ploima</taxon>
        <taxon>Brachionidae</taxon>
        <taxon>Brachionus</taxon>
    </lineage>
</organism>
<name>A0A3M7PP11_BRAPC</name>
<dbReference type="GO" id="GO:0006383">
    <property type="term" value="P:transcription by RNA polymerase III"/>
    <property type="evidence" value="ECO:0007669"/>
    <property type="project" value="InterPro"/>
</dbReference>
<evidence type="ECO:0000313" key="3">
    <source>
        <dbReference type="Proteomes" id="UP000276133"/>
    </source>
</evidence>
<dbReference type="PANTHER" id="PTHR23082">
    <property type="entry name" value="TRANSCRIPTION INITIATION FACTOR IIIC TFIIIC , POLYPEPTIDE 3-RELATED"/>
    <property type="match status" value="1"/>
</dbReference>
<dbReference type="InterPro" id="IPR011990">
    <property type="entry name" value="TPR-like_helical_dom_sf"/>
</dbReference>
<evidence type="ECO:0000256" key="1">
    <source>
        <dbReference type="SAM" id="MobiDB-lite"/>
    </source>
</evidence>
<accession>A0A3M7PP11</accession>
<gene>
    <name evidence="2" type="ORF">BpHYR1_003090</name>
</gene>
<dbReference type="GO" id="GO:0000127">
    <property type="term" value="C:transcription factor TFIIIC complex"/>
    <property type="evidence" value="ECO:0007669"/>
    <property type="project" value="TreeGrafter"/>
</dbReference>
<dbReference type="STRING" id="10195.A0A3M7PP11"/>
<dbReference type="PANTHER" id="PTHR23082:SF0">
    <property type="entry name" value="GENERAL TRANSCRIPTION FACTOR 3C POLYPEPTIDE 3"/>
    <property type="match status" value="1"/>
</dbReference>
<dbReference type="InterPro" id="IPR039340">
    <property type="entry name" value="Tfc4/TFIIIC-102/Sfc4"/>
</dbReference>
<dbReference type="Proteomes" id="UP000276133">
    <property type="component" value="Unassembled WGS sequence"/>
</dbReference>
<feature type="compositionally biased region" description="Basic and acidic residues" evidence="1">
    <location>
        <begin position="154"/>
        <end position="165"/>
    </location>
</feature>
<reference evidence="2 3" key="1">
    <citation type="journal article" date="2018" name="Sci. Rep.">
        <title>Genomic signatures of local adaptation to the degree of environmental predictability in rotifers.</title>
        <authorList>
            <person name="Franch-Gras L."/>
            <person name="Hahn C."/>
            <person name="Garcia-Roger E.M."/>
            <person name="Carmona M.J."/>
            <person name="Serra M."/>
            <person name="Gomez A."/>
        </authorList>
    </citation>
    <scope>NUCLEOTIDE SEQUENCE [LARGE SCALE GENOMIC DNA]</scope>
    <source>
        <strain evidence="2">HYR1</strain>
    </source>
</reference>
<dbReference type="InterPro" id="IPR019734">
    <property type="entry name" value="TPR_rpt"/>
</dbReference>
<dbReference type="SUPFAM" id="SSF48452">
    <property type="entry name" value="TPR-like"/>
    <property type="match status" value="1"/>
</dbReference>
<evidence type="ECO:0000313" key="2">
    <source>
        <dbReference type="EMBL" id="RNA00852.1"/>
    </source>
</evidence>
<dbReference type="OrthoDB" id="9991317at2759"/>
<dbReference type="Gene3D" id="1.25.40.10">
    <property type="entry name" value="Tetratricopeptide repeat domain"/>
    <property type="match status" value="1"/>
</dbReference>
<dbReference type="SMART" id="SM00028">
    <property type="entry name" value="TPR"/>
    <property type="match status" value="2"/>
</dbReference>
<comment type="caution">
    <text evidence="2">The sequence shown here is derived from an EMBL/GenBank/DDBJ whole genome shotgun (WGS) entry which is preliminary data.</text>
</comment>
<feature type="region of interest" description="Disordered" evidence="1">
    <location>
        <begin position="74"/>
        <end position="97"/>
    </location>
</feature>
<feature type="region of interest" description="Disordered" evidence="1">
    <location>
        <begin position="133"/>
        <end position="168"/>
    </location>
</feature>
<dbReference type="AlphaFoldDB" id="A0A3M7PP11"/>